<gene>
    <name evidence="2" type="ORF">E5S67_02922</name>
</gene>
<evidence type="ECO:0000313" key="2">
    <source>
        <dbReference type="EMBL" id="NQE35192.1"/>
    </source>
</evidence>
<feature type="region of interest" description="Disordered" evidence="1">
    <location>
        <begin position="245"/>
        <end position="265"/>
    </location>
</feature>
<reference evidence="2 3" key="1">
    <citation type="journal article" date="2020" name="Sci. Rep.">
        <title>A novel cyanobacterial geosmin producer, revising GeoA distribution and dispersion patterns in Bacteria.</title>
        <authorList>
            <person name="Churro C."/>
            <person name="Semedo-Aguiar A.P."/>
            <person name="Silva A.D."/>
            <person name="Pereira-Leal J.B."/>
            <person name="Leite R.B."/>
        </authorList>
    </citation>
    <scope>NUCLEOTIDE SEQUENCE [LARGE SCALE GENOMIC DNA]</scope>
    <source>
        <strain evidence="2 3">IPMA8</strain>
    </source>
</reference>
<evidence type="ECO:0000313" key="3">
    <source>
        <dbReference type="Proteomes" id="UP000702425"/>
    </source>
</evidence>
<name>A0ABX2CZN0_9CYAN</name>
<dbReference type="RefSeq" id="WP_172188392.1">
    <property type="nucleotide sequence ID" value="NZ_CAWPPK010000262.1"/>
</dbReference>
<evidence type="ECO:0000256" key="1">
    <source>
        <dbReference type="SAM" id="MobiDB-lite"/>
    </source>
</evidence>
<dbReference type="InterPro" id="IPR046229">
    <property type="entry name" value="TnpC-like"/>
</dbReference>
<feature type="region of interest" description="Disordered" evidence="1">
    <location>
        <begin position="1"/>
        <end position="20"/>
    </location>
</feature>
<feature type="compositionally biased region" description="Polar residues" evidence="1">
    <location>
        <begin position="246"/>
        <end position="255"/>
    </location>
</feature>
<feature type="region of interest" description="Disordered" evidence="1">
    <location>
        <begin position="71"/>
        <end position="96"/>
    </location>
</feature>
<sequence length="291" mass="33272">MKHQRNVDGLRQNAQKKREEAIARTQQAIEQLRREKRPINFKVVAETADVSTAWLYKESDIKAQIEYLRDAGTRKQKSVPPQQKASDASKDAKYQALKQRLQKVEGENKGLREHLEVVHGQMRVLSQENESQHKEIERLTKLLEEPKDPNLSSASLPMAEPITSVSKITDLKDRKGRSISEKILVDLKSLEISLNPTLTKKIKSADSESTVLDAIEAFKEARQKSEIPNPCGWLVRAIDEKWKANKTGQESSAQDTNRKPDIFTVQPTKQEDFVPMERLKLLKQHIKPPKE</sequence>
<keyword evidence="3" id="KW-1185">Reference proteome</keyword>
<comment type="caution">
    <text evidence="2">The sequence shown here is derived from an EMBL/GenBank/DDBJ whole genome shotgun (WGS) entry which is preliminary data.</text>
</comment>
<organism evidence="2 3">
    <name type="scientific">Microcoleus asticus IPMA8</name>
    <dbReference type="NCBI Taxonomy" id="2563858"/>
    <lineage>
        <taxon>Bacteria</taxon>
        <taxon>Bacillati</taxon>
        <taxon>Cyanobacteriota</taxon>
        <taxon>Cyanophyceae</taxon>
        <taxon>Oscillatoriophycideae</taxon>
        <taxon>Oscillatoriales</taxon>
        <taxon>Microcoleaceae</taxon>
        <taxon>Microcoleus</taxon>
        <taxon>Microcoleus asticus</taxon>
    </lineage>
</organism>
<dbReference type="Proteomes" id="UP000702425">
    <property type="component" value="Unassembled WGS sequence"/>
</dbReference>
<accession>A0ABX2CZN0</accession>
<evidence type="ECO:0008006" key="4">
    <source>
        <dbReference type="Google" id="ProtNLM"/>
    </source>
</evidence>
<dbReference type="EMBL" id="SRRZ01000049">
    <property type="protein sequence ID" value="NQE35192.1"/>
    <property type="molecule type" value="Genomic_DNA"/>
</dbReference>
<dbReference type="Pfam" id="PF19776">
    <property type="entry name" value="DUF6262"/>
    <property type="match status" value="1"/>
</dbReference>
<proteinExistence type="predicted"/>
<protein>
    <recommendedName>
        <fullName evidence="4">Transposase</fullName>
    </recommendedName>
</protein>